<evidence type="ECO:0000313" key="8">
    <source>
        <dbReference type="Proteomes" id="UP001461498"/>
    </source>
</evidence>
<dbReference type="PROSITE" id="PS51808">
    <property type="entry name" value="CHCH"/>
    <property type="match status" value="1"/>
</dbReference>
<comment type="similarity">
    <text evidence="4">Belongs to the CHCHD7 family.</text>
</comment>
<dbReference type="InterPro" id="IPR010625">
    <property type="entry name" value="CHCH"/>
</dbReference>
<protein>
    <recommendedName>
        <fullName evidence="5">Coiled-coil-helix-coiled-coil-helix domain-containing protein 7</fullName>
    </recommendedName>
</protein>
<dbReference type="PANTHER" id="PTHR46811">
    <property type="entry name" value="COILED-COIL-HELIX-COILED-COIL-HELIX DOMAIN-CONTAINING PROTEIN 7"/>
    <property type="match status" value="1"/>
</dbReference>
<comment type="caution">
    <text evidence="7">The sequence shown here is derived from an EMBL/GenBank/DDBJ whole genome shotgun (WGS) entry which is preliminary data.</text>
</comment>
<dbReference type="AlphaFoldDB" id="A0AAW1CU90"/>
<reference evidence="7 8" key="1">
    <citation type="submission" date="2022-12" db="EMBL/GenBank/DDBJ databases">
        <title>Chromosome-level genome assembly of true bugs.</title>
        <authorList>
            <person name="Ma L."/>
            <person name="Li H."/>
        </authorList>
    </citation>
    <scope>NUCLEOTIDE SEQUENCE [LARGE SCALE GENOMIC DNA]</scope>
    <source>
        <strain evidence="7">Lab_2022b</strain>
    </source>
</reference>
<dbReference type="InterPro" id="IPR051040">
    <property type="entry name" value="COX23"/>
</dbReference>
<evidence type="ECO:0000259" key="6">
    <source>
        <dbReference type="Pfam" id="PF06747"/>
    </source>
</evidence>
<accession>A0AAW1CU90</accession>
<dbReference type="PANTHER" id="PTHR46811:SF1">
    <property type="entry name" value="COILED-COIL-HELIX-COILED-COIL-HELIX DOMAIN-CONTAINING PROTEIN 7"/>
    <property type="match status" value="1"/>
</dbReference>
<dbReference type="Pfam" id="PF06747">
    <property type="entry name" value="CHCH"/>
    <property type="match status" value="1"/>
</dbReference>
<keyword evidence="2" id="KW-0496">Mitochondrion</keyword>
<gene>
    <name evidence="7" type="ORF">O3M35_012643</name>
</gene>
<feature type="domain" description="CHCH" evidence="6">
    <location>
        <begin position="16"/>
        <end position="48"/>
    </location>
</feature>
<evidence type="ECO:0000256" key="2">
    <source>
        <dbReference type="ARBA" id="ARBA00023128"/>
    </source>
</evidence>
<dbReference type="EMBL" id="JAPXFL010000009">
    <property type="protein sequence ID" value="KAK9502036.1"/>
    <property type="molecule type" value="Genomic_DNA"/>
</dbReference>
<organism evidence="7 8">
    <name type="scientific">Rhynocoris fuscipes</name>
    <dbReference type="NCBI Taxonomy" id="488301"/>
    <lineage>
        <taxon>Eukaryota</taxon>
        <taxon>Metazoa</taxon>
        <taxon>Ecdysozoa</taxon>
        <taxon>Arthropoda</taxon>
        <taxon>Hexapoda</taxon>
        <taxon>Insecta</taxon>
        <taxon>Pterygota</taxon>
        <taxon>Neoptera</taxon>
        <taxon>Paraneoptera</taxon>
        <taxon>Hemiptera</taxon>
        <taxon>Heteroptera</taxon>
        <taxon>Panheteroptera</taxon>
        <taxon>Cimicomorpha</taxon>
        <taxon>Reduviidae</taxon>
        <taxon>Harpactorinae</taxon>
        <taxon>Harpactorini</taxon>
        <taxon>Rhynocoris</taxon>
    </lineage>
</organism>
<dbReference type="Proteomes" id="UP001461498">
    <property type="component" value="Unassembled WGS sequence"/>
</dbReference>
<dbReference type="SUPFAM" id="SSF47072">
    <property type="entry name" value="Cysteine alpha-hairpin motif"/>
    <property type="match status" value="1"/>
</dbReference>
<evidence type="ECO:0000256" key="5">
    <source>
        <dbReference type="ARBA" id="ARBA00039509"/>
    </source>
</evidence>
<evidence type="ECO:0000256" key="3">
    <source>
        <dbReference type="ARBA" id="ARBA00023157"/>
    </source>
</evidence>
<name>A0AAW1CU90_9HEMI</name>
<keyword evidence="3" id="KW-1015">Disulfide bond</keyword>
<evidence type="ECO:0000256" key="4">
    <source>
        <dbReference type="ARBA" id="ARBA00038205"/>
    </source>
</evidence>
<dbReference type="Gene3D" id="1.10.287.1130">
    <property type="entry name" value="CytochromE C oxidase copper chaperone"/>
    <property type="match status" value="1"/>
</dbReference>
<proteinExistence type="inferred from homology"/>
<dbReference type="InterPro" id="IPR009069">
    <property type="entry name" value="Cys_alpha_HP_mot_SF"/>
</dbReference>
<evidence type="ECO:0000313" key="7">
    <source>
        <dbReference type="EMBL" id="KAK9502036.1"/>
    </source>
</evidence>
<dbReference type="GO" id="GO:0033108">
    <property type="term" value="P:mitochondrial respiratory chain complex assembly"/>
    <property type="evidence" value="ECO:0007669"/>
    <property type="project" value="TreeGrafter"/>
</dbReference>
<keyword evidence="8" id="KW-1185">Reference proteome</keyword>
<comment type="subcellular location">
    <subcellularLocation>
        <location evidence="1">Mitochondrion intermembrane space</location>
    </subcellularLocation>
</comment>
<sequence>MDKNAQRLASHDTNPCLKEHNSSLKCLARNNYDPESCEKHFSNYKACKSFWNEVKRQRRLHGIRPLLPPPEEREAIKIKFFESGKIM</sequence>
<evidence type="ECO:0000256" key="1">
    <source>
        <dbReference type="ARBA" id="ARBA00004569"/>
    </source>
</evidence>
<dbReference type="GO" id="GO:0005758">
    <property type="term" value="C:mitochondrial intermembrane space"/>
    <property type="evidence" value="ECO:0007669"/>
    <property type="project" value="UniProtKB-SubCell"/>
</dbReference>